<dbReference type="EMBL" id="LR796483">
    <property type="protein sequence ID" value="CAB4147097.1"/>
    <property type="molecule type" value="Genomic_DNA"/>
</dbReference>
<protein>
    <submittedName>
        <fullName evidence="2">Uncharacterized protein</fullName>
    </submittedName>
</protein>
<evidence type="ECO:0000256" key="1">
    <source>
        <dbReference type="SAM" id="MobiDB-lite"/>
    </source>
</evidence>
<accession>A0A6J5MN81</accession>
<gene>
    <name evidence="2" type="ORF">UFOVP431_11</name>
</gene>
<sequence>MTQPSENGILLYQNALSEGLYPEDLGLEPDAENRFLSLQVSGLRNLISDISANRLQNKDFVVLMIYIIHSDWRTGRCRLTTQRVAEILGHKQKTLYPSIRRLKERYLLVPVTDSRTGEKLYILSPFLLKAGSNQARGFLLKTYFNAIEKNRPSTLLSPDLDPDGNDLEDPGAFEEF</sequence>
<evidence type="ECO:0000313" key="2">
    <source>
        <dbReference type="EMBL" id="CAB4147097.1"/>
    </source>
</evidence>
<name>A0A6J5MN81_9CAUD</name>
<proteinExistence type="predicted"/>
<feature type="compositionally biased region" description="Acidic residues" evidence="1">
    <location>
        <begin position="160"/>
        <end position="176"/>
    </location>
</feature>
<feature type="region of interest" description="Disordered" evidence="1">
    <location>
        <begin position="155"/>
        <end position="176"/>
    </location>
</feature>
<reference evidence="2" key="1">
    <citation type="submission" date="2020-04" db="EMBL/GenBank/DDBJ databases">
        <authorList>
            <person name="Chiriac C."/>
            <person name="Salcher M."/>
            <person name="Ghai R."/>
            <person name="Kavagutti S V."/>
        </authorList>
    </citation>
    <scope>NUCLEOTIDE SEQUENCE</scope>
</reference>
<organism evidence="2">
    <name type="scientific">uncultured Caudovirales phage</name>
    <dbReference type="NCBI Taxonomy" id="2100421"/>
    <lineage>
        <taxon>Viruses</taxon>
        <taxon>Duplodnaviria</taxon>
        <taxon>Heunggongvirae</taxon>
        <taxon>Uroviricota</taxon>
        <taxon>Caudoviricetes</taxon>
        <taxon>Peduoviridae</taxon>
        <taxon>Maltschvirus</taxon>
        <taxon>Maltschvirus maltsch</taxon>
    </lineage>
</organism>